<keyword evidence="4" id="KW-0479">Metal-binding</keyword>
<keyword evidence="9 12" id="KW-0472">Membrane</keyword>
<evidence type="ECO:0000313" key="14">
    <source>
        <dbReference type="Proteomes" id="UP000092573"/>
    </source>
</evidence>
<evidence type="ECO:0000256" key="11">
    <source>
        <dbReference type="ARBA" id="ARBA00023444"/>
    </source>
</evidence>
<sequence>MTTKQLKWLAYAATLFVFLATFGGGVVTKTESGLGCGSQFPLCNGKFVPAHTLASIIEYSHRGVSGLAGILALAAFVAFMIWRRNRLDLRIYAFLALLFVIIQAAMGALAVVFTQSAPIMALHLGFALISFASSVMLSLGIREQDKQEGMVPAEPPRKVAKGLRNLSIFTAIYTYLVVYTGAYVTHTDSAGACYGFPLCNGKLVPPLAGGEGIQFMHRAAAFLLFVVIAVLAHFAYRNKSGNREVRGLGLASIILIVLQIFAGIAVTYTVNDYNWYLFTSISHILIIEVLFGLLCYMAVRTSLLSRNSK</sequence>
<dbReference type="GO" id="GO:0016491">
    <property type="term" value="F:oxidoreductase activity"/>
    <property type="evidence" value="ECO:0007669"/>
    <property type="project" value="UniProtKB-KW"/>
</dbReference>
<dbReference type="Pfam" id="PF02628">
    <property type="entry name" value="COX15-CtaA"/>
    <property type="match status" value="1"/>
</dbReference>
<evidence type="ECO:0000313" key="13">
    <source>
        <dbReference type="EMBL" id="ANS75646.1"/>
    </source>
</evidence>
<dbReference type="AlphaFoldDB" id="A0A1B1N2L4"/>
<gene>
    <name evidence="13" type="ORF">AWM70_14425</name>
</gene>
<name>A0A1B1N2L4_9BACL</name>
<dbReference type="KEGG" id="pyg:AWM70_14425"/>
<dbReference type="PANTHER" id="PTHR35457:SF1">
    <property type="entry name" value="HEME A SYNTHASE"/>
    <property type="match status" value="1"/>
</dbReference>
<dbReference type="GO" id="GO:0016020">
    <property type="term" value="C:membrane"/>
    <property type="evidence" value="ECO:0007669"/>
    <property type="project" value="UniProtKB-SubCell"/>
</dbReference>
<evidence type="ECO:0000256" key="3">
    <source>
        <dbReference type="ARBA" id="ARBA00022692"/>
    </source>
</evidence>
<feature type="transmembrane region" description="Helical" evidence="12">
    <location>
        <begin position="89"/>
        <end position="113"/>
    </location>
</feature>
<protein>
    <submittedName>
        <fullName evidence="13">Cytochrome Caa3 oxidase</fullName>
    </submittedName>
</protein>
<dbReference type="STRING" id="1462996.AWM70_14425"/>
<feature type="transmembrane region" description="Helical" evidence="12">
    <location>
        <begin position="119"/>
        <end position="141"/>
    </location>
</feature>
<organism evidence="13 14">
    <name type="scientific">Paenibacillus yonginensis</name>
    <dbReference type="NCBI Taxonomy" id="1462996"/>
    <lineage>
        <taxon>Bacteria</taxon>
        <taxon>Bacillati</taxon>
        <taxon>Bacillota</taxon>
        <taxon>Bacilli</taxon>
        <taxon>Bacillales</taxon>
        <taxon>Paenibacillaceae</taxon>
        <taxon>Paenibacillus</taxon>
    </lineage>
</organism>
<evidence type="ECO:0000256" key="4">
    <source>
        <dbReference type="ARBA" id="ARBA00022723"/>
    </source>
</evidence>
<feature type="transmembrane region" description="Helical" evidence="12">
    <location>
        <begin position="215"/>
        <end position="236"/>
    </location>
</feature>
<comment type="subcellular location">
    <subcellularLocation>
        <location evidence="1">Membrane</location>
        <topology evidence="1">Multi-pass membrane protein</topology>
    </subcellularLocation>
</comment>
<dbReference type="InterPro" id="IPR003780">
    <property type="entry name" value="COX15/CtaA_fam"/>
</dbReference>
<proteinExistence type="predicted"/>
<feature type="transmembrane region" description="Helical" evidence="12">
    <location>
        <begin position="162"/>
        <end position="182"/>
    </location>
</feature>
<keyword evidence="3 12" id="KW-0812">Transmembrane</keyword>
<comment type="pathway">
    <text evidence="11">Porphyrin-containing compound metabolism.</text>
</comment>
<dbReference type="GO" id="GO:0046872">
    <property type="term" value="F:metal ion binding"/>
    <property type="evidence" value="ECO:0007669"/>
    <property type="project" value="UniProtKB-KW"/>
</dbReference>
<keyword evidence="8" id="KW-0350">Heme biosynthesis</keyword>
<evidence type="ECO:0000256" key="5">
    <source>
        <dbReference type="ARBA" id="ARBA00022989"/>
    </source>
</evidence>
<evidence type="ECO:0000256" key="12">
    <source>
        <dbReference type="SAM" id="Phobius"/>
    </source>
</evidence>
<dbReference type="GO" id="GO:0006784">
    <property type="term" value="P:heme A biosynthetic process"/>
    <property type="evidence" value="ECO:0007669"/>
    <property type="project" value="InterPro"/>
</dbReference>
<evidence type="ECO:0000256" key="2">
    <source>
        <dbReference type="ARBA" id="ARBA00022475"/>
    </source>
</evidence>
<keyword evidence="2" id="KW-1003">Cell membrane</keyword>
<evidence type="ECO:0000256" key="8">
    <source>
        <dbReference type="ARBA" id="ARBA00023133"/>
    </source>
</evidence>
<keyword evidence="7" id="KW-0408">Iron</keyword>
<evidence type="ECO:0000256" key="9">
    <source>
        <dbReference type="ARBA" id="ARBA00023136"/>
    </source>
</evidence>
<keyword evidence="6" id="KW-0560">Oxidoreductase</keyword>
<keyword evidence="14" id="KW-1185">Reference proteome</keyword>
<accession>A0A1B1N2L4</accession>
<reference evidence="13 14" key="1">
    <citation type="submission" date="2016-01" db="EMBL/GenBank/DDBJ databases">
        <title>Complete Genome Sequence of Paenibacillus yonginensis DCY84, a novel Plant Growth-Promoting Bacteria with Elicitation of Induced Systemic Resistance.</title>
        <authorList>
            <person name="Kim Y.J."/>
            <person name="Yang D.C."/>
            <person name="Sukweenadhi J."/>
        </authorList>
    </citation>
    <scope>NUCLEOTIDE SEQUENCE [LARGE SCALE GENOMIC DNA]</scope>
    <source>
        <strain evidence="13 14">DCY84</strain>
    </source>
</reference>
<dbReference type="RefSeq" id="WP_068697509.1">
    <property type="nucleotide sequence ID" value="NZ_CP014167.1"/>
</dbReference>
<dbReference type="Proteomes" id="UP000092573">
    <property type="component" value="Chromosome"/>
</dbReference>
<feature type="transmembrane region" description="Helical" evidence="12">
    <location>
        <begin position="275"/>
        <end position="299"/>
    </location>
</feature>
<keyword evidence="10" id="KW-1015">Disulfide bond</keyword>
<evidence type="ECO:0000256" key="6">
    <source>
        <dbReference type="ARBA" id="ARBA00023002"/>
    </source>
</evidence>
<evidence type="ECO:0000256" key="1">
    <source>
        <dbReference type="ARBA" id="ARBA00004141"/>
    </source>
</evidence>
<dbReference type="OrthoDB" id="9816428at2"/>
<keyword evidence="5 12" id="KW-1133">Transmembrane helix</keyword>
<dbReference type="PANTHER" id="PTHR35457">
    <property type="entry name" value="HEME A SYNTHASE"/>
    <property type="match status" value="1"/>
</dbReference>
<dbReference type="InterPro" id="IPR050450">
    <property type="entry name" value="COX15/CtaA_HemeA_synthase"/>
</dbReference>
<feature type="transmembrane region" description="Helical" evidence="12">
    <location>
        <begin position="63"/>
        <end position="82"/>
    </location>
</feature>
<evidence type="ECO:0000256" key="10">
    <source>
        <dbReference type="ARBA" id="ARBA00023157"/>
    </source>
</evidence>
<evidence type="ECO:0000256" key="7">
    <source>
        <dbReference type="ARBA" id="ARBA00023004"/>
    </source>
</evidence>
<feature type="transmembrane region" description="Helical" evidence="12">
    <location>
        <begin position="248"/>
        <end position="269"/>
    </location>
</feature>
<dbReference type="EMBL" id="CP014167">
    <property type="protein sequence ID" value="ANS75646.1"/>
    <property type="molecule type" value="Genomic_DNA"/>
</dbReference>